<proteinExistence type="inferred from homology"/>
<name>A0A511QN03_9VIBR</name>
<evidence type="ECO:0000256" key="4">
    <source>
        <dbReference type="ARBA" id="ARBA00022679"/>
    </source>
</evidence>
<dbReference type="GO" id="GO:0009229">
    <property type="term" value="P:thiamine diphosphate biosynthetic process"/>
    <property type="evidence" value="ECO:0007669"/>
    <property type="project" value="UniProtKB-UniRule"/>
</dbReference>
<dbReference type="UniPathway" id="UPA00060"/>
<dbReference type="CDD" id="cd01712">
    <property type="entry name" value="PPase_ThiI"/>
    <property type="match status" value="1"/>
</dbReference>
<dbReference type="PROSITE" id="PS50206">
    <property type="entry name" value="RHODANESE_3"/>
    <property type="match status" value="1"/>
</dbReference>
<evidence type="ECO:0000259" key="12">
    <source>
        <dbReference type="PROSITE" id="PS50206"/>
    </source>
</evidence>
<dbReference type="InterPro" id="IPR014729">
    <property type="entry name" value="Rossmann-like_a/b/a_fold"/>
</dbReference>
<dbReference type="PANTHER" id="PTHR43209">
    <property type="entry name" value="TRNA SULFURTRANSFERASE"/>
    <property type="match status" value="1"/>
</dbReference>
<keyword evidence="8 11" id="KW-0784">Thiamine biosynthesis</keyword>
<reference evidence="14 15" key="1">
    <citation type="submission" date="2019-07" db="EMBL/GenBank/DDBJ databases">
        <title>Whole genome shotgun sequence of Vibrio superstes NBRC 103154.</title>
        <authorList>
            <person name="Hosoyama A."/>
            <person name="Uohara A."/>
            <person name="Ohji S."/>
            <person name="Ichikawa N."/>
        </authorList>
    </citation>
    <scope>NUCLEOTIDE SEQUENCE [LARGE SCALE GENOMIC DNA]</scope>
    <source>
        <strain evidence="14 15">NBRC 103154</strain>
    </source>
</reference>
<gene>
    <name evidence="11 14" type="primary">thiI</name>
    <name evidence="14" type="ORF">VSU01S_09440</name>
</gene>
<feature type="binding site" evidence="11">
    <location>
        <position position="201"/>
    </location>
    <ligand>
        <name>ATP</name>
        <dbReference type="ChEBI" id="CHEBI:30616"/>
    </ligand>
</feature>
<evidence type="ECO:0000256" key="10">
    <source>
        <dbReference type="ARBA" id="ARBA00023284"/>
    </source>
</evidence>
<feature type="domain" description="THUMP" evidence="13">
    <location>
        <begin position="1"/>
        <end position="79"/>
    </location>
</feature>
<dbReference type="SUPFAM" id="SSF143437">
    <property type="entry name" value="THUMP domain-like"/>
    <property type="match status" value="1"/>
</dbReference>
<evidence type="ECO:0000256" key="2">
    <source>
        <dbReference type="ARBA" id="ARBA00022490"/>
    </source>
</evidence>
<dbReference type="InterPro" id="IPR003720">
    <property type="entry name" value="tRNA_STrfase"/>
</dbReference>
<dbReference type="GO" id="GO:0005829">
    <property type="term" value="C:cytosol"/>
    <property type="evidence" value="ECO:0007669"/>
    <property type="project" value="TreeGrafter"/>
</dbReference>
<sequence>MHDIFEQVLELSRDRIEGKSFALRAKRRGKHDFSSIELERYVGGGLNQAVESAKVKLTRPDVTVNIEVTGEKLNQVLARHKGLGGFPLGTQEDVLSLISGGFDSGVSSYLHIKRGSKTHYCFFNLGGPAHEIGVKQVAHYLWKKYGSSAKVKFISVDFEPVVAEILENVEDGQMGVVLKRMFMRAGGMIADRFKIEALVTGEALGQVSSQTLTNLRHIDGVTDTLILRPLINWDKEDIIDLSRIIGTEDFAKVMPEYCGVISRKPTVKAVKGKLEAQEQNFDFSVLERVVSESRVMDIRDIEKESLEQAPEVEQVTAVQEHAIVLDIRSPEEEDDNPLEIDGVEVEHLPFYKLATKFGDLDQSKTYLLYCDRGVMSRLQALYLQEQGFSNIKVYRP</sequence>
<dbReference type="FunFam" id="3.40.250.10:FF:000003">
    <property type="entry name" value="tRNA sulfurtransferase"/>
    <property type="match status" value="1"/>
</dbReference>
<comment type="pathway">
    <text evidence="11">Cofactor biosynthesis; thiamine diphosphate biosynthesis.</text>
</comment>
<evidence type="ECO:0000256" key="6">
    <source>
        <dbReference type="ARBA" id="ARBA00022840"/>
    </source>
</evidence>
<comment type="function">
    <text evidence="11">Catalyzes the ATP-dependent transfer of a sulfur to tRNA to produce 4-thiouridine in position 8 of tRNAs, which functions as a near-UV photosensor. Also catalyzes the transfer of sulfur to the sulfur carrier protein ThiS, forming ThiS-thiocarboxylate. This is a step in the synthesis of thiazole, in the thiamine biosynthesis pathway. The sulfur is donated as persulfide by IscS.</text>
</comment>
<dbReference type="InterPro" id="IPR036873">
    <property type="entry name" value="Rhodanese-like_dom_sf"/>
</dbReference>
<keyword evidence="2 11" id="KW-0963">Cytoplasm</keyword>
<dbReference type="InterPro" id="IPR050102">
    <property type="entry name" value="tRNA_sulfurtransferase_ThiI"/>
</dbReference>
<dbReference type="HAMAP" id="MF_00021">
    <property type="entry name" value="ThiI"/>
    <property type="match status" value="1"/>
</dbReference>
<feature type="domain" description="Rhodanese" evidence="12">
    <location>
        <begin position="318"/>
        <end position="394"/>
    </location>
</feature>
<dbReference type="InterPro" id="IPR001763">
    <property type="entry name" value="Rhodanese-like_dom"/>
</dbReference>
<comment type="caution">
    <text evidence="11">Lacks conserved residue(s) required for the propagation of feature annotation.</text>
</comment>
<evidence type="ECO:0000256" key="1">
    <source>
        <dbReference type="ARBA" id="ARBA00004496"/>
    </source>
</evidence>
<protein>
    <recommendedName>
        <fullName evidence="11">tRNA sulfurtransferase</fullName>
        <ecNumber evidence="11">2.8.1.4</ecNumber>
    </recommendedName>
    <alternativeName>
        <fullName evidence="11">Sulfur carrier protein ThiS sulfurtransferase</fullName>
    </alternativeName>
    <alternativeName>
        <fullName evidence="11">Thiamine biosynthesis protein ThiI</fullName>
    </alternativeName>
    <alternativeName>
        <fullName evidence="11">tRNA 4-thiouridine synthase</fullName>
    </alternativeName>
</protein>
<dbReference type="FunFam" id="3.40.50.620:FF:000029">
    <property type="entry name" value="tRNA sulfurtransferase"/>
    <property type="match status" value="1"/>
</dbReference>
<evidence type="ECO:0000313" key="15">
    <source>
        <dbReference type="Proteomes" id="UP000321113"/>
    </source>
</evidence>
<evidence type="ECO:0000313" key="14">
    <source>
        <dbReference type="EMBL" id="GEM78699.1"/>
    </source>
</evidence>
<dbReference type="GO" id="GO:0000049">
    <property type="term" value="F:tRNA binding"/>
    <property type="evidence" value="ECO:0007669"/>
    <property type="project" value="UniProtKB-UniRule"/>
</dbReference>
<feature type="active site" description="Cysteine persulfide intermediate" evidence="11">
    <location>
        <position position="370"/>
    </location>
</feature>
<feature type="binding site" evidence="11">
    <location>
        <begin position="97"/>
        <end position="98"/>
    </location>
    <ligand>
        <name>ATP</name>
        <dbReference type="ChEBI" id="CHEBI:30616"/>
    </ligand>
</feature>
<evidence type="ECO:0000256" key="11">
    <source>
        <dbReference type="HAMAP-Rule" id="MF_00021"/>
    </source>
</evidence>
<keyword evidence="15" id="KW-1185">Reference proteome</keyword>
<dbReference type="EMBL" id="BJXK01000003">
    <property type="protein sequence ID" value="GEM78699.1"/>
    <property type="molecule type" value="Genomic_DNA"/>
</dbReference>
<dbReference type="CDD" id="cd00158">
    <property type="entry name" value="RHOD"/>
    <property type="match status" value="1"/>
</dbReference>
<dbReference type="GO" id="GO:0140741">
    <property type="term" value="F:tRNA-uracil-4 sulfurtransferase activity"/>
    <property type="evidence" value="ECO:0007669"/>
    <property type="project" value="UniProtKB-EC"/>
</dbReference>
<dbReference type="PANTHER" id="PTHR43209:SF1">
    <property type="entry name" value="TRNA SULFURTRANSFERASE"/>
    <property type="match status" value="1"/>
</dbReference>
<comment type="subcellular location">
    <subcellularLocation>
        <location evidence="1 11">Cytoplasm</location>
    </subcellularLocation>
</comment>
<dbReference type="InterPro" id="IPR004114">
    <property type="entry name" value="THUMP_dom"/>
</dbReference>
<dbReference type="NCBIfam" id="TIGR00342">
    <property type="entry name" value="tRNA uracil 4-sulfurtransferase ThiI"/>
    <property type="match status" value="1"/>
</dbReference>
<evidence type="ECO:0000259" key="13">
    <source>
        <dbReference type="PROSITE" id="PS51165"/>
    </source>
</evidence>
<evidence type="ECO:0000256" key="3">
    <source>
        <dbReference type="ARBA" id="ARBA00022555"/>
    </source>
</evidence>
<dbReference type="InterPro" id="IPR049961">
    <property type="entry name" value="ThiI_N"/>
</dbReference>
<feature type="disulfide bond" description="Redox-active" evidence="11">
    <location>
        <begin position="258"/>
        <end position="370"/>
    </location>
</feature>
<dbReference type="InterPro" id="IPR020536">
    <property type="entry name" value="ThiI_AANH"/>
</dbReference>
<dbReference type="Gene3D" id="3.40.50.620">
    <property type="entry name" value="HUPs"/>
    <property type="match status" value="1"/>
</dbReference>
<evidence type="ECO:0000256" key="5">
    <source>
        <dbReference type="ARBA" id="ARBA00022741"/>
    </source>
</evidence>
<comment type="similarity">
    <text evidence="11">Belongs to the ThiI family.</text>
</comment>
<evidence type="ECO:0000256" key="8">
    <source>
        <dbReference type="ARBA" id="ARBA00022977"/>
    </source>
</evidence>
<dbReference type="GO" id="GO:0009228">
    <property type="term" value="P:thiamine biosynthetic process"/>
    <property type="evidence" value="ECO:0007669"/>
    <property type="project" value="UniProtKB-KW"/>
</dbReference>
<dbReference type="GO" id="GO:0052837">
    <property type="term" value="P:thiazole biosynthetic process"/>
    <property type="evidence" value="ECO:0007669"/>
    <property type="project" value="InterPro"/>
</dbReference>
<organism evidence="14 15">
    <name type="scientific">Vibrio superstes NBRC 103154</name>
    <dbReference type="NCBI Taxonomy" id="1219062"/>
    <lineage>
        <taxon>Bacteria</taxon>
        <taxon>Pseudomonadati</taxon>
        <taxon>Pseudomonadota</taxon>
        <taxon>Gammaproteobacteria</taxon>
        <taxon>Vibrionales</taxon>
        <taxon>Vibrionaceae</taxon>
        <taxon>Vibrio</taxon>
    </lineage>
</organism>
<dbReference type="GO" id="GO:0002937">
    <property type="term" value="P:tRNA 4-thiouridine biosynthesis"/>
    <property type="evidence" value="ECO:0007669"/>
    <property type="project" value="TreeGrafter"/>
</dbReference>
<accession>A0A511QN03</accession>
<feature type="binding site" evidence="11">
    <location>
        <position position="179"/>
    </location>
    <ligand>
        <name>ATP</name>
        <dbReference type="ChEBI" id="CHEBI:30616"/>
    </ligand>
</feature>
<keyword evidence="9 11" id="KW-1015">Disulfide bond</keyword>
<dbReference type="SUPFAM" id="SSF52821">
    <property type="entry name" value="Rhodanese/Cell cycle control phosphatase"/>
    <property type="match status" value="1"/>
</dbReference>
<evidence type="ECO:0000256" key="9">
    <source>
        <dbReference type="ARBA" id="ARBA00023157"/>
    </source>
</evidence>
<dbReference type="Pfam" id="PF02568">
    <property type="entry name" value="ThiI"/>
    <property type="match status" value="1"/>
</dbReference>
<dbReference type="InterPro" id="IPR026340">
    <property type="entry name" value="THII_Thiazole_biosynth_dom"/>
</dbReference>
<dbReference type="NCBIfam" id="TIGR04271">
    <property type="entry name" value="ThiI_C_thiazole"/>
    <property type="match status" value="1"/>
</dbReference>
<feature type="binding site" evidence="11">
    <location>
        <position position="210"/>
    </location>
    <ligand>
        <name>ATP</name>
        <dbReference type="ChEBI" id="CHEBI:30616"/>
    </ligand>
</feature>
<keyword evidence="6 11" id="KW-0067">ATP-binding</keyword>
<dbReference type="SMART" id="SM00981">
    <property type="entry name" value="THUMP"/>
    <property type="match status" value="1"/>
</dbReference>
<dbReference type="Gene3D" id="3.30.2130.30">
    <property type="match status" value="1"/>
</dbReference>
<comment type="catalytic activity">
    <reaction evidence="11">
        <text>[ThiS sulfur-carrier protein]-C-terminal Gly-Gly-AMP + S-sulfanyl-L-cysteinyl-[cysteine desulfurase] + AH2 = [ThiS sulfur-carrier protein]-C-terminal-Gly-aminoethanethioate + L-cysteinyl-[cysteine desulfurase] + A + AMP + 2 H(+)</text>
        <dbReference type="Rhea" id="RHEA:43340"/>
        <dbReference type="Rhea" id="RHEA-COMP:12157"/>
        <dbReference type="Rhea" id="RHEA-COMP:12158"/>
        <dbReference type="Rhea" id="RHEA-COMP:12910"/>
        <dbReference type="Rhea" id="RHEA-COMP:19908"/>
        <dbReference type="ChEBI" id="CHEBI:13193"/>
        <dbReference type="ChEBI" id="CHEBI:15378"/>
        <dbReference type="ChEBI" id="CHEBI:17499"/>
        <dbReference type="ChEBI" id="CHEBI:29950"/>
        <dbReference type="ChEBI" id="CHEBI:61963"/>
        <dbReference type="ChEBI" id="CHEBI:90618"/>
        <dbReference type="ChEBI" id="CHEBI:232372"/>
        <dbReference type="ChEBI" id="CHEBI:456215"/>
    </reaction>
</comment>
<dbReference type="Gene3D" id="3.40.250.10">
    <property type="entry name" value="Rhodanese-like domain"/>
    <property type="match status" value="1"/>
</dbReference>
<dbReference type="PROSITE" id="PS51165">
    <property type="entry name" value="THUMP"/>
    <property type="match status" value="1"/>
</dbReference>
<keyword evidence="7 11" id="KW-0694">RNA-binding</keyword>
<evidence type="ECO:0000256" key="7">
    <source>
        <dbReference type="ARBA" id="ARBA00022884"/>
    </source>
</evidence>
<keyword evidence="3 11" id="KW-0820">tRNA-binding</keyword>
<dbReference type="SUPFAM" id="SSF52402">
    <property type="entry name" value="Adenine nucleotide alpha hydrolases-like"/>
    <property type="match status" value="1"/>
</dbReference>
<dbReference type="GO" id="GO:0005524">
    <property type="term" value="F:ATP binding"/>
    <property type="evidence" value="ECO:0007669"/>
    <property type="project" value="UniProtKB-UniRule"/>
</dbReference>
<dbReference type="GO" id="GO:0004810">
    <property type="term" value="F:CCA tRNA nucleotidyltransferase activity"/>
    <property type="evidence" value="ECO:0007669"/>
    <property type="project" value="InterPro"/>
</dbReference>
<dbReference type="AlphaFoldDB" id="A0A511QN03"/>
<dbReference type="Proteomes" id="UP000321113">
    <property type="component" value="Unassembled WGS sequence"/>
</dbReference>
<comment type="caution">
    <text evidence="14">The sequence shown here is derived from an EMBL/GenBank/DDBJ whole genome shotgun (WGS) entry which is preliminary data.</text>
</comment>
<keyword evidence="5 11" id="KW-0547">Nucleotide-binding</keyword>
<keyword evidence="4 11" id="KW-0808">Transferase</keyword>
<dbReference type="Pfam" id="PF02926">
    <property type="entry name" value="THUMP"/>
    <property type="match status" value="1"/>
</dbReference>
<dbReference type="EC" id="2.8.1.4" evidence="11"/>
<keyword evidence="10 11" id="KW-0676">Redox-active center</keyword>
<comment type="catalytic activity">
    <reaction evidence="11">
        <text>[ThiI sulfur-carrier protein]-S-sulfanyl-L-cysteine + a uridine in tRNA + 2 reduced [2Fe-2S]-[ferredoxin] + ATP + H(+) = [ThiI sulfur-carrier protein]-L-cysteine + a 4-thiouridine in tRNA + 2 oxidized [2Fe-2S]-[ferredoxin] + AMP + diphosphate</text>
        <dbReference type="Rhea" id="RHEA:24176"/>
        <dbReference type="Rhea" id="RHEA-COMP:10000"/>
        <dbReference type="Rhea" id="RHEA-COMP:10001"/>
        <dbReference type="Rhea" id="RHEA-COMP:13337"/>
        <dbReference type="Rhea" id="RHEA-COMP:13338"/>
        <dbReference type="Rhea" id="RHEA-COMP:13339"/>
        <dbReference type="Rhea" id="RHEA-COMP:13340"/>
        <dbReference type="ChEBI" id="CHEBI:15378"/>
        <dbReference type="ChEBI" id="CHEBI:29950"/>
        <dbReference type="ChEBI" id="CHEBI:30616"/>
        <dbReference type="ChEBI" id="CHEBI:33019"/>
        <dbReference type="ChEBI" id="CHEBI:33737"/>
        <dbReference type="ChEBI" id="CHEBI:33738"/>
        <dbReference type="ChEBI" id="CHEBI:61963"/>
        <dbReference type="ChEBI" id="CHEBI:65315"/>
        <dbReference type="ChEBI" id="CHEBI:136798"/>
        <dbReference type="ChEBI" id="CHEBI:456215"/>
        <dbReference type="EC" id="2.8.1.4"/>
    </reaction>
</comment>